<evidence type="ECO:0000256" key="1">
    <source>
        <dbReference type="ARBA" id="ARBA00004191"/>
    </source>
</evidence>
<keyword evidence="7" id="KW-0961">Cell wall biogenesis/degradation</keyword>
<evidence type="ECO:0000256" key="3">
    <source>
        <dbReference type="ARBA" id="ARBA00022512"/>
    </source>
</evidence>
<keyword evidence="10" id="KW-1185">Reference proteome</keyword>
<dbReference type="EMBL" id="JBAMMX010000027">
    <property type="protein sequence ID" value="KAK6912600.1"/>
    <property type="molecule type" value="Genomic_DNA"/>
</dbReference>
<dbReference type="GO" id="GO:0071555">
    <property type="term" value="P:cell wall organization"/>
    <property type="evidence" value="ECO:0007669"/>
    <property type="project" value="UniProtKB-KW"/>
</dbReference>
<evidence type="ECO:0000256" key="2">
    <source>
        <dbReference type="ARBA" id="ARBA00008834"/>
    </source>
</evidence>
<name>A0AAN8YU28_9MAGN</name>
<dbReference type="Pfam" id="PF00295">
    <property type="entry name" value="Glyco_hydro_28"/>
    <property type="match status" value="1"/>
</dbReference>
<dbReference type="SUPFAM" id="SSF51126">
    <property type="entry name" value="Pectin lyase-like"/>
    <property type="match status" value="1"/>
</dbReference>
<evidence type="ECO:0000313" key="10">
    <source>
        <dbReference type="Proteomes" id="UP001370490"/>
    </source>
</evidence>
<dbReference type="PANTHER" id="PTHR31375">
    <property type="match status" value="1"/>
</dbReference>
<comment type="similarity">
    <text evidence="2 8">Belongs to the glycosyl hydrolase 28 family.</text>
</comment>
<dbReference type="GO" id="GO:0004650">
    <property type="term" value="F:polygalacturonase activity"/>
    <property type="evidence" value="ECO:0007669"/>
    <property type="project" value="InterPro"/>
</dbReference>
<dbReference type="AlphaFoldDB" id="A0AAN8YU28"/>
<protein>
    <submittedName>
        <fullName evidence="9">Glycoside hydrolase, family 28</fullName>
    </submittedName>
</protein>
<evidence type="ECO:0000313" key="9">
    <source>
        <dbReference type="EMBL" id="KAK6912600.1"/>
    </source>
</evidence>
<reference evidence="9 10" key="1">
    <citation type="submission" date="2023-12" db="EMBL/GenBank/DDBJ databases">
        <title>A high-quality genome assembly for Dillenia turbinata (Dilleniales).</title>
        <authorList>
            <person name="Chanderbali A."/>
        </authorList>
    </citation>
    <scope>NUCLEOTIDE SEQUENCE [LARGE SCALE GENOMIC DNA]</scope>
    <source>
        <strain evidence="9">LSX21</strain>
        <tissue evidence="9">Leaf</tissue>
    </source>
</reference>
<dbReference type="Gene3D" id="2.160.20.10">
    <property type="entry name" value="Single-stranded right-handed beta-helix, Pectin lyase-like"/>
    <property type="match status" value="1"/>
</dbReference>
<gene>
    <name evidence="9" type="ORF">RJ641_022201</name>
</gene>
<sequence>MFMLSEYDPTYFYDSKSVTRTAKGIMFAIFIFFCAASTGSGREVPRSQSNIFDVMEFGAVADGETDDSSVYMISHSPNAFLEAWENACDATGDVSTLVVPEGTYLLQPVLFQGPCESKNIHVEIRGTLVAPPTLEDWKYCDRKGWIKFKRIDGLRVGGCGQIDGRGSLWWEEFRKMGMYSCDSKLTAMAFHSCNDVKLSGLHHLNPPKNHISVNGCRGVIISNLTLVAPDYSPNTDGINLSMSTNVTIRDSFIGTGDDCVAINGNTTFVNITGVKCGPGHGISLGDPRRGSPDIVEEVHVSNCVFNGTTNGARIKTWQGGKGYARRISFENITLIKAKNPIIIDQFYCNGKHNCKEQESAVKVSDVTYERVKGTCINKRAVTFNCSDTMSCDNIIMKEVMITSHVNTFVTCNNANGISNSTVPDASCLFD</sequence>
<comment type="caution">
    <text evidence="9">The sequence shown here is derived from an EMBL/GenBank/DDBJ whole genome shotgun (WGS) entry which is preliminary data.</text>
</comment>
<proteinExistence type="inferred from homology"/>
<dbReference type="InterPro" id="IPR000743">
    <property type="entry name" value="Glyco_hydro_28"/>
</dbReference>
<accession>A0AAN8YU28</accession>
<keyword evidence="6 8" id="KW-0326">Glycosidase</keyword>
<evidence type="ECO:0000256" key="4">
    <source>
        <dbReference type="ARBA" id="ARBA00022525"/>
    </source>
</evidence>
<keyword evidence="5 8" id="KW-0378">Hydrolase</keyword>
<dbReference type="Proteomes" id="UP001370490">
    <property type="component" value="Unassembled WGS sequence"/>
</dbReference>
<evidence type="ECO:0000256" key="8">
    <source>
        <dbReference type="RuleBase" id="RU361169"/>
    </source>
</evidence>
<evidence type="ECO:0000256" key="6">
    <source>
        <dbReference type="ARBA" id="ARBA00023295"/>
    </source>
</evidence>
<keyword evidence="4" id="KW-0964">Secreted</keyword>
<organism evidence="9 10">
    <name type="scientific">Dillenia turbinata</name>
    <dbReference type="NCBI Taxonomy" id="194707"/>
    <lineage>
        <taxon>Eukaryota</taxon>
        <taxon>Viridiplantae</taxon>
        <taxon>Streptophyta</taxon>
        <taxon>Embryophyta</taxon>
        <taxon>Tracheophyta</taxon>
        <taxon>Spermatophyta</taxon>
        <taxon>Magnoliopsida</taxon>
        <taxon>eudicotyledons</taxon>
        <taxon>Gunneridae</taxon>
        <taxon>Pentapetalae</taxon>
        <taxon>Dilleniales</taxon>
        <taxon>Dilleniaceae</taxon>
        <taxon>Dillenia</taxon>
    </lineage>
</organism>
<dbReference type="InterPro" id="IPR012334">
    <property type="entry name" value="Pectin_lyas_fold"/>
</dbReference>
<evidence type="ECO:0000256" key="7">
    <source>
        <dbReference type="ARBA" id="ARBA00023316"/>
    </source>
</evidence>
<dbReference type="GO" id="GO:0005975">
    <property type="term" value="P:carbohydrate metabolic process"/>
    <property type="evidence" value="ECO:0007669"/>
    <property type="project" value="InterPro"/>
</dbReference>
<dbReference type="InterPro" id="IPR006626">
    <property type="entry name" value="PbH1"/>
</dbReference>
<dbReference type="SMART" id="SM00710">
    <property type="entry name" value="PbH1"/>
    <property type="match status" value="4"/>
</dbReference>
<evidence type="ECO:0000256" key="5">
    <source>
        <dbReference type="ARBA" id="ARBA00022801"/>
    </source>
</evidence>
<dbReference type="InterPro" id="IPR011050">
    <property type="entry name" value="Pectin_lyase_fold/virulence"/>
</dbReference>
<comment type="subcellular location">
    <subcellularLocation>
        <location evidence="1">Secreted</location>
        <location evidence="1">Cell wall</location>
    </subcellularLocation>
</comment>
<keyword evidence="3" id="KW-0134">Cell wall</keyword>